<dbReference type="RefSeq" id="WP_003712413.1">
    <property type="nucleotide sequence ID" value="NZ_CAUJPL010000070.1"/>
</dbReference>
<organism evidence="1 2">
    <name type="scientific">Neisseria lactamica</name>
    <dbReference type="NCBI Taxonomy" id="486"/>
    <lineage>
        <taxon>Bacteria</taxon>
        <taxon>Pseudomonadati</taxon>
        <taxon>Pseudomonadota</taxon>
        <taxon>Betaproteobacteria</taxon>
        <taxon>Neisseriales</taxon>
        <taxon>Neisseriaceae</taxon>
        <taxon>Neisseria</taxon>
    </lineage>
</organism>
<gene>
    <name evidence="1" type="ORF">B2G52_09435</name>
</gene>
<evidence type="ECO:0000313" key="2">
    <source>
        <dbReference type="Proteomes" id="UP000191249"/>
    </source>
</evidence>
<reference evidence="1 2" key="1">
    <citation type="submission" date="2017-03" db="EMBL/GenBank/DDBJ databases">
        <title>N. lactamica Y92-1009 whole genome sequence.</title>
        <authorList>
            <person name="Pandey A.K."/>
            <person name="Read R.C."/>
        </authorList>
    </citation>
    <scope>NUCLEOTIDE SEQUENCE [LARGE SCALE GENOMIC DNA]</scope>
    <source>
        <strain evidence="1 2">Y92-1009</strain>
    </source>
</reference>
<dbReference type="Proteomes" id="UP000191249">
    <property type="component" value="Chromosome"/>
</dbReference>
<dbReference type="AlphaFoldDB" id="A0AAU8VHT4"/>
<accession>A0AAU8VHT4</accession>
<dbReference type="EMBL" id="CP019894">
    <property type="protein sequence ID" value="ARB05070.1"/>
    <property type="molecule type" value="Genomic_DNA"/>
</dbReference>
<sequence>MRMNERQASAIQDVFRKLAFVDTEPVDLPNSGIDWQETVEIIYRLFTLRWMEFWPQKEITDEDIWEYCRNLARYDPDADLYLKSQEFDRWWGYYWLTHINLTSKGELFYFKYFDPEVVNSAEDDNAVNPTFIDHLESIFEENDMPWGKIFFPVQSIE</sequence>
<proteinExistence type="predicted"/>
<evidence type="ECO:0000313" key="1">
    <source>
        <dbReference type="EMBL" id="ARB05070.1"/>
    </source>
</evidence>
<protein>
    <submittedName>
        <fullName evidence="1">Uncharacterized protein</fullName>
    </submittedName>
</protein>
<name>A0AAU8VHT4_NEILA</name>